<organism evidence="1 2">
    <name type="scientific">Aegilops tauschii subsp. strangulata</name>
    <name type="common">Goatgrass</name>
    <dbReference type="NCBI Taxonomy" id="200361"/>
    <lineage>
        <taxon>Eukaryota</taxon>
        <taxon>Viridiplantae</taxon>
        <taxon>Streptophyta</taxon>
        <taxon>Embryophyta</taxon>
        <taxon>Tracheophyta</taxon>
        <taxon>Spermatophyta</taxon>
        <taxon>Magnoliopsida</taxon>
        <taxon>Liliopsida</taxon>
        <taxon>Poales</taxon>
        <taxon>Poaceae</taxon>
        <taxon>BOP clade</taxon>
        <taxon>Pooideae</taxon>
        <taxon>Triticodae</taxon>
        <taxon>Triticeae</taxon>
        <taxon>Triticinae</taxon>
        <taxon>Aegilops</taxon>
    </lineage>
</organism>
<keyword evidence="2" id="KW-1185">Reference proteome</keyword>
<evidence type="ECO:0000313" key="1">
    <source>
        <dbReference type="EnsemblPlants" id="AET6Gv20426900.3"/>
    </source>
</evidence>
<reference evidence="1" key="5">
    <citation type="journal article" date="2021" name="G3 (Bethesda)">
        <title>Aegilops tauschii genome assembly Aet v5.0 features greater sequence contiguity and improved annotation.</title>
        <authorList>
            <person name="Wang L."/>
            <person name="Zhu T."/>
            <person name="Rodriguez J.C."/>
            <person name="Deal K.R."/>
            <person name="Dubcovsky J."/>
            <person name="McGuire P.E."/>
            <person name="Lux T."/>
            <person name="Spannagl M."/>
            <person name="Mayer K.F.X."/>
            <person name="Baldrich P."/>
            <person name="Meyers B.C."/>
            <person name="Huo N."/>
            <person name="Gu Y.Q."/>
            <person name="Zhou H."/>
            <person name="Devos K.M."/>
            <person name="Bennetzen J.L."/>
            <person name="Unver T."/>
            <person name="Budak H."/>
            <person name="Gulick P.J."/>
            <person name="Galiba G."/>
            <person name="Kalapos B."/>
            <person name="Nelson D.R."/>
            <person name="Li P."/>
            <person name="You F.M."/>
            <person name="Luo M.C."/>
            <person name="Dvorak J."/>
        </authorList>
    </citation>
    <scope>NUCLEOTIDE SEQUENCE [LARGE SCALE GENOMIC DNA]</scope>
    <source>
        <strain evidence="1">cv. AL8/78</strain>
    </source>
</reference>
<reference evidence="2" key="2">
    <citation type="journal article" date="2017" name="Nat. Plants">
        <title>The Aegilops tauschii genome reveals multiple impacts of transposons.</title>
        <authorList>
            <person name="Zhao G."/>
            <person name="Zou C."/>
            <person name="Li K."/>
            <person name="Wang K."/>
            <person name="Li T."/>
            <person name="Gao L."/>
            <person name="Zhang X."/>
            <person name="Wang H."/>
            <person name="Yang Z."/>
            <person name="Liu X."/>
            <person name="Jiang W."/>
            <person name="Mao L."/>
            <person name="Kong X."/>
            <person name="Jiao Y."/>
            <person name="Jia J."/>
        </authorList>
    </citation>
    <scope>NUCLEOTIDE SEQUENCE [LARGE SCALE GENOMIC DNA]</scope>
    <source>
        <strain evidence="2">cv. AL8/78</strain>
    </source>
</reference>
<proteinExistence type="predicted"/>
<sequence>MENGECKSISSISPILKVQNRGTKRIACAPILKLCSHPLQSAMRRLGKLLPLCRRGVPCPPVL</sequence>
<dbReference type="Proteomes" id="UP000015105">
    <property type="component" value="Chromosome 6D"/>
</dbReference>
<reference evidence="1" key="4">
    <citation type="submission" date="2019-03" db="UniProtKB">
        <authorList>
            <consortium name="EnsemblPlants"/>
        </authorList>
    </citation>
    <scope>IDENTIFICATION</scope>
</reference>
<dbReference type="AlphaFoldDB" id="A0A453NNF3"/>
<dbReference type="EnsemblPlants" id="AET6Gv20426900.3">
    <property type="protein sequence ID" value="AET6Gv20426900.3"/>
    <property type="gene ID" value="AET6Gv20426900"/>
</dbReference>
<protein>
    <submittedName>
        <fullName evidence="1">Uncharacterized protein</fullName>
    </submittedName>
</protein>
<reference evidence="2" key="1">
    <citation type="journal article" date="2014" name="Science">
        <title>Ancient hybridizations among the ancestral genomes of bread wheat.</title>
        <authorList>
            <consortium name="International Wheat Genome Sequencing Consortium,"/>
            <person name="Marcussen T."/>
            <person name="Sandve S.R."/>
            <person name="Heier L."/>
            <person name="Spannagl M."/>
            <person name="Pfeifer M."/>
            <person name="Jakobsen K.S."/>
            <person name="Wulff B.B."/>
            <person name="Steuernagel B."/>
            <person name="Mayer K.F."/>
            <person name="Olsen O.A."/>
        </authorList>
    </citation>
    <scope>NUCLEOTIDE SEQUENCE [LARGE SCALE GENOMIC DNA]</scope>
    <source>
        <strain evidence="2">cv. AL8/78</strain>
    </source>
</reference>
<reference evidence="1" key="3">
    <citation type="journal article" date="2017" name="Nature">
        <title>Genome sequence of the progenitor of the wheat D genome Aegilops tauschii.</title>
        <authorList>
            <person name="Luo M.C."/>
            <person name="Gu Y.Q."/>
            <person name="Puiu D."/>
            <person name="Wang H."/>
            <person name="Twardziok S.O."/>
            <person name="Deal K.R."/>
            <person name="Huo N."/>
            <person name="Zhu T."/>
            <person name="Wang L."/>
            <person name="Wang Y."/>
            <person name="McGuire P.E."/>
            <person name="Liu S."/>
            <person name="Long H."/>
            <person name="Ramasamy R.K."/>
            <person name="Rodriguez J.C."/>
            <person name="Van S.L."/>
            <person name="Yuan L."/>
            <person name="Wang Z."/>
            <person name="Xia Z."/>
            <person name="Xiao L."/>
            <person name="Anderson O.D."/>
            <person name="Ouyang S."/>
            <person name="Liang Y."/>
            <person name="Zimin A.V."/>
            <person name="Pertea G."/>
            <person name="Qi P."/>
            <person name="Bennetzen J.L."/>
            <person name="Dai X."/>
            <person name="Dawson M.W."/>
            <person name="Muller H.G."/>
            <person name="Kugler K."/>
            <person name="Rivarola-Duarte L."/>
            <person name="Spannagl M."/>
            <person name="Mayer K.F.X."/>
            <person name="Lu F.H."/>
            <person name="Bevan M.W."/>
            <person name="Leroy P."/>
            <person name="Li P."/>
            <person name="You F.M."/>
            <person name="Sun Q."/>
            <person name="Liu Z."/>
            <person name="Lyons E."/>
            <person name="Wicker T."/>
            <person name="Salzberg S.L."/>
            <person name="Devos K.M."/>
            <person name="Dvorak J."/>
        </authorList>
    </citation>
    <scope>NUCLEOTIDE SEQUENCE [LARGE SCALE GENOMIC DNA]</scope>
    <source>
        <strain evidence="1">cv. AL8/78</strain>
    </source>
</reference>
<evidence type="ECO:0000313" key="2">
    <source>
        <dbReference type="Proteomes" id="UP000015105"/>
    </source>
</evidence>
<accession>A0A453NNF3</accession>
<dbReference type="Gramene" id="AET6Gv20426900.3">
    <property type="protein sequence ID" value="AET6Gv20426900.3"/>
    <property type="gene ID" value="AET6Gv20426900"/>
</dbReference>
<name>A0A453NNF3_AEGTS</name>